<protein>
    <submittedName>
        <fullName evidence="2">Uncharacterized protein</fullName>
    </submittedName>
</protein>
<dbReference type="EMBL" id="SRPW01001669">
    <property type="protein sequence ID" value="KAG5999580.1"/>
    <property type="molecule type" value="Genomic_DNA"/>
</dbReference>
<feature type="compositionally biased region" description="Basic and acidic residues" evidence="1">
    <location>
        <begin position="290"/>
        <end position="310"/>
    </location>
</feature>
<organism evidence="2 3">
    <name type="scientific">Claviceps pusilla</name>
    <dbReference type="NCBI Taxonomy" id="123648"/>
    <lineage>
        <taxon>Eukaryota</taxon>
        <taxon>Fungi</taxon>
        <taxon>Dikarya</taxon>
        <taxon>Ascomycota</taxon>
        <taxon>Pezizomycotina</taxon>
        <taxon>Sordariomycetes</taxon>
        <taxon>Hypocreomycetidae</taxon>
        <taxon>Hypocreales</taxon>
        <taxon>Clavicipitaceae</taxon>
        <taxon>Claviceps</taxon>
    </lineage>
</organism>
<sequence>MCTTHIHTYVYPDGHKETVSRPSLCSSSLHNQPCVHNTFFHHASISVPYGHPAAPSPQPAFDGPSSYSASYRSHFLPPSPSYSPRLSASSYRSGDESDRSFRSSQGDRRARSGLHVHDGRRDRDHGRDDSRGYGRDHERTHPERIVLVDNPPTSRTPPRAFAFPSTAPSSPSFASASPRRPMIVDERSRHDRHEQERERERERPRIHIEIVGGHGQNKHIRQSSNSSFDSRRSYYHGASEEEEVLRRRRQRRHHELELEQEEQEKQKQEKQKQEKQKQQAQQKHKQPQPKHQDALKKAREDAQEKQDRQANLRAKIAKANAEIASRQPVPVAPAPAPAPALGRSSTTTAAPQTARDREEELLDAVRKLDIKEKAREERGRLARREEEEAQRRRLMQRMVPGRRATVGPGSRRYRVEYDDGVFRWE</sequence>
<dbReference type="AlphaFoldDB" id="A0A9P7N9H5"/>
<comment type="caution">
    <text evidence="2">The sequence shown here is derived from an EMBL/GenBank/DDBJ whole genome shotgun (WGS) entry which is preliminary data.</text>
</comment>
<feature type="region of interest" description="Disordered" evidence="1">
    <location>
        <begin position="78"/>
        <end position="358"/>
    </location>
</feature>
<feature type="compositionally biased region" description="Basic and acidic residues" evidence="1">
    <location>
        <begin position="263"/>
        <end position="277"/>
    </location>
</feature>
<feature type="compositionally biased region" description="Low complexity" evidence="1">
    <location>
        <begin position="156"/>
        <end position="181"/>
    </location>
</feature>
<evidence type="ECO:0000313" key="2">
    <source>
        <dbReference type="EMBL" id="KAG5999580.1"/>
    </source>
</evidence>
<proteinExistence type="predicted"/>
<dbReference type="OrthoDB" id="3439480at2759"/>
<evidence type="ECO:0000256" key="1">
    <source>
        <dbReference type="SAM" id="MobiDB-lite"/>
    </source>
</evidence>
<keyword evidence="3" id="KW-1185">Reference proteome</keyword>
<accession>A0A9P7N9H5</accession>
<reference evidence="2" key="1">
    <citation type="journal article" date="2020" name="bioRxiv">
        <title>Whole genome comparisons of ergot fungi reveals the divergence and evolution of species within the genus Claviceps are the result of varying mechanisms driving genome evolution and host range expansion.</title>
        <authorList>
            <person name="Wyka S.A."/>
            <person name="Mondo S.J."/>
            <person name="Liu M."/>
            <person name="Dettman J."/>
            <person name="Nalam V."/>
            <person name="Broders K.D."/>
        </authorList>
    </citation>
    <scope>NUCLEOTIDE SEQUENCE</scope>
    <source>
        <strain evidence="2">CCC 602</strain>
    </source>
</reference>
<gene>
    <name evidence="2" type="ORF">E4U43_001985</name>
</gene>
<name>A0A9P7N9H5_9HYPO</name>
<dbReference type="Proteomes" id="UP000748025">
    <property type="component" value="Unassembled WGS sequence"/>
</dbReference>
<feature type="compositionally biased region" description="Low complexity" evidence="1">
    <location>
        <begin position="82"/>
        <end position="92"/>
    </location>
</feature>
<evidence type="ECO:0000313" key="3">
    <source>
        <dbReference type="Proteomes" id="UP000748025"/>
    </source>
</evidence>
<feature type="compositionally biased region" description="Basic and acidic residues" evidence="1">
    <location>
        <begin position="93"/>
        <end position="146"/>
    </location>
</feature>
<feature type="compositionally biased region" description="Basic and acidic residues" evidence="1">
    <location>
        <begin position="182"/>
        <end position="208"/>
    </location>
</feature>